<dbReference type="AlphaFoldDB" id="A0A3M6UI44"/>
<name>A0A3M6UI44_POCDA</name>
<protein>
    <recommendedName>
        <fullName evidence="4">TNFR-Cys domain-containing protein</fullName>
    </recommendedName>
</protein>
<feature type="transmembrane region" description="Helical" evidence="1">
    <location>
        <begin position="137"/>
        <end position="158"/>
    </location>
</feature>
<keyword evidence="1" id="KW-1133">Transmembrane helix</keyword>
<reference evidence="2 3" key="1">
    <citation type="journal article" date="2018" name="Sci. Rep.">
        <title>Comparative analysis of the Pocillopora damicornis genome highlights role of immune system in coral evolution.</title>
        <authorList>
            <person name="Cunning R."/>
            <person name="Bay R.A."/>
            <person name="Gillette P."/>
            <person name="Baker A.C."/>
            <person name="Traylor-Knowles N."/>
        </authorList>
    </citation>
    <scope>NUCLEOTIDE SEQUENCE [LARGE SCALE GENOMIC DNA]</scope>
    <source>
        <strain evidence="2">RSMAS</strain>
        <tissue evidence="2">Whole animal</tissue>
    </source>
</reference>
<accession>A0A3M6UI44</accession>
<dbReference type="OrthoDB" id="5986884at2759"/>
<evidence type="ECO:0000256" key="1">
    <source>
        <dbReference type="SAM" id="Phobius"/>
    </source>
</evidence>
<keyword evidence="3" id="KW-1185">Reference proteome</keyword>
<organism evidence="2 3">
    <name type="scientific">Pocillopora damicornis</name>
    <name type="common">Cauliflower coral</name>
    <name type="synonym">Millepora damicornis</name>
    <dbReference type="NCBI Taxonomy" id="46731"/>
    <lineage>
        <taxon>Eukaryota</taxon>
        <taxon>Metazoa</taxon>
        <taxon>Cnidaria</taxon>
        <taxon>Anthozoa</taxon>
        <taxon>Hexacorallia</taxon>
        <taxon>Scleractinia</taxon>
        <taxon>Astrocoeniina</taxon>
        <taxon>Pocilloporidae</taxon>
        <taxon>Pocillopora</taxon>
    </lineage>
</organism>
<keyword evidence="1" id="KW-0812">Transmembrane</keyword>
<evidence type="ECO:0000313" key="3">
    <source>
        <dbReference type="Proteomes" id="UP000275408"/>
    </source>
</evidence>
<comment type="caution">
    <text evidence="2">The sequence shown here is derived from an EMBL/GenBank/DDBJ whole genome shotgun (WGS) entry which is preliminary data.</text>
</comment>
<keyword evidence="1" id="KW-0472">Membrane</keyword>
<dbReference type="Proteomes" id="UP000275408">
    <property type="component" value="Unassembled WGS sequence"/>
</dbReference>
<proteinExistence type="predicted"/>
<gene>
    <name evidence="2" type="ORF">pdam_00018685</name>
</gene>
<dbReference type="EMBL" id="RCHS01001465">
    <property type="protein sequence ID" value="RMX53350.1"/>
    <property type="molecule type" value="Genomic_DNA"/>
</dbReference>
<evidence type="ECO:0000313" key="2">
    <source>
        <dbReference type="EMBL" id="RMX53350.1"/>
    </source>
</evidence>
<sequence length="325" mass="35596">MKNCSRQADIECGKRCYSKDRYYDESKGDCLKCSKCCNDDRDVVESECIEKLGSQSSMICSFHSSVNRCNIKSTPKFVPQVTTESSQSSAATTSSHIVTVALTNTSADVGYRLENITHSGVGSWFASKNKDCNNSCISIAATVALLLLVIGSGIYLTCFCKSRSPMHSCVDPDGGTHKKKSTKVHYNSGLAAVELCEPLLEGDGKLCTSACHNAEQLVKSDSKPIGSLLDSSELETICELLDTPIGGKLAYEIIARFYGANYFKIKARFQDQKSKAVIEWLATERPELTVWEFANVVRREAGRTDVANRLKAIFDAKATKELTDV</sequence>
<evidence type="ECO:0008006" key="4">
    <source>
        <dbReference type="Google" id="ProtNLM"/>
    </source>
</evidence>